<reference evidence="10" key="2">
    <citation type="submission" date="2015-08" db="EMBL/GenBank/DDBJ databases">
        <title>Draft Genome Sequence of a Heterotrophic Facultative Anaerobic Bacterium Ardenticatena maritima Strain 110S.</title>
        <authorList>
            <person name="Kawaichi S."/>
            <person name="Yoshida T."/>
            <person name="Sako Y."/>
            <person name="Nakamura R."/>
        </authorList>
    </citation>
    <scope>NUCLEOTIDE SEQUENCE [LARGE SCALE GENOMIC DNA]</scope>
    <source>
        <strain evidence="10">110S</strain>
    </source>
</reference>
<gene>
    <name evidence="9" type="ORF">ARMA_0410</name>
</gene>
<evidence type="ECO:0000256" key="1">
    <source>
        <dbReference type="ARBA" id="ARBA00011073"/>
    </source>
</evidence>
<organism evidence="9 10">
    <name type="scientific">Ardenticatena maritima</name>
    <dbReference type="NCBI Taxonomy" id="872965"/>
    <lineage>
        <taxon>Bacteria</taxon>
        <taxon>Bacillati</taxon>
        <taxon>Chloroflexota</taxon>
        <taxon>Ardenticatenia</taxon>
        <taxon>Ardenticatenales</taxon>
        <taxon>Ardenticatenaceae</taxon>
        <taxon>Ardenticatena</taxon>
    </lineage>
</organism>
<feature type="active site" description="Charge relay system" evidence="5 6">
    <location>
        <position position="175"/>
    </location>
</feature>
<dbReference type="PANTHER" id="PTHR43399:SF4">
    <property type="entry name" value="CELL WALL-ASSOCIATED PROTEASE"/>
    <property type="match status" value="1"/>
</dbReference>
<evidence type="ECO:0000256" key="3">
    <source>
        <dbReference type="ARBA" id="ARBA00022801"/>
    </source>
</evidence>
<keyword evidence="2 6" id="KW-0645">Protease</keyword>
<dbReference type="SUPFAM" id="SSF52743">
    <property type="entry name" value="Subtilisin-like"/>
    <property type="match status" value="1"/>
</dbReference>
<feature type="active site" description="Charge relay system" evidence="5 6">
    <location>
        <position position="231"/>
    </location>
</feature>
<dbReference type="PROSITE" id="PS51892">
    <property type="entry name" value="SUBTILASE"/>
    <property type="match status" value="1"/>
</dbReference>
<dbReference type="InterPro" id="IPR051048">
    <property type="entry name" value="Peptidase_S8/S53_subtilisin"/>
</dbReference>
<keyword evidence="10" id="KW-1185">Reference proteome</keyword>
<feature type="active site" description="Charge relay system" evidence="5 6">
    <location>
        <position position="409"/>
    </location>
</feature>
<dbReference type="GO" id="GO:0006508">
    <property type="term" value="P:proteolysis"/>
    <property type="evidence" value="ECO:0007669"/>
    <property type="project" value="UniProtKB-KW"/>
</dbReference>
<evidence type="ECO:0000256" key="4">
    <source>
        <dbReference type="ARBA" id="ARBA00022825"/>
    </source>
</evidence>
<dbReference type="FunCoup" id="A0A0M9UBL8">
    <property type="interactions" value="92"/>
</dbReference>
<comment type="caution">
    <text evidence="9">The sequence shown here is derived from an EMBL/GenBank/DDBJ whole genome shotgun (WGS) entry which is preliminary data.</text>
</comment>
<dbReference type="Proteomes" id="UP000037784">
    <property type="component" value="Unassembled WGS sequence"/>
</dbReference>
<evidence type="ECO:0000256" key="2">
    <source>
        <dbReference type="ARBA" id="ARBA00022670"/>
    </source>
</evidence>
<evidence type="ECO:0000256" key="5">
    <source>
        <dbReference type="PIRSR" id="PIRSR615500-1"/>
    </source>
</evidence>
<dbReference type="PRINTS" id="PR00723">
    <property type="entry name" value="SUBTILISIN"/>
</dbReference>
<dbReference type="GO" id="GO:0000272">
    <property type="term" value="P:polysaccharide catabolic process"/>
    <property type="evidence" value="ECO:0007669"/>
    <property type="project" value="InterPro"/>
</dbReference>
<name>A0A0M9UBL8_9CHLR</name>
<dbReference type="InterPro" id="IPR036852">
    <property type="entry name" value="Peptidase_S8/S53_dom_sf"/>
</dbReference>
<dbReference type="Pfam" id="PF00082">
    <property type="entry name" value="Peptidase_S8"/>
    <property type="match status" value="1"/>
</dbReference>
<evidence type="ECO:0000256" key="7">
    <source>
        <dbReference type="SAM" id="MobiDB-lite"/>
    </source>
</evidence>
<evidence type="ECO:0000313" key="9">
    <source>
        <dbReference type="EMBL" id="GAP61987.1"/>
    </source>
</evidence>
<dbReference type="EMBL" id="BBZA01000023">
    <property type="protein sequence ID" value="GAP61987.1"/>
    <property type="molecule type" value="Genomic_DNA"/>
</dbReference>
<dbReference type="AlphaFoldDB" id="A0A0M9UBL8"/>
<dbReference type="Gene3D" id="3.40.50.200">
    <property type="entry name" value="Peptidase S8/S53 domain"/>
    <property type="match status" value="1"/>
</dbReference>
<protein>
    <recommendedName>
        <fullName evidence="8">Peptidase S8/S53 domain-containing protein</fullName>
    </recommendedName>
</protein>
<evidence type="ECO:0000256" key="6">
    <source>
        <dbReference type="PROSITE-ProRule" id="PRU01240"/>
    </source>
</evidence>
<keyword evidence="3 6" id="KW-0378">Hydrolase</keyword>
<dbReference type="RefSeq" id="WP_054491913.1">
    <property type="nucleotide sequence ID" value="NZ_BBZA01000023.1"/>
</dbReference>
<dbReference type="PROSITE" id="PS00137">
    <property type="entry name" value="SUBTILASE_HIS"/>
    <property type="match status" value="1"/>
</dbReference>
<dbReference type="Gene3D" id="1.10.1330.10">
    <property type="entry name" value="Dockerin domain"/>
    <property type="match status" value="1"/>
</dbReference>
<dbReference type="InterPro" id="IPR000209">
    <property type="entry name" value="Peptidase_S8/S53_dom"/>
</dbReference>
<accession>A0A0M9UBL8</accession>
<dbReference type="PANTHER" id="PTHR43399">
    <property type="entry name" value="SUBTILISIN-RELATED"/>
    <property type="match status" value="1"/>
</dbReference>
<dbReference type="OrthoDB" id="9798386at2"/>
<reference evidence="9 10" key="1">
    <citation type="journal article" date="2015" name="Genome Announc.">
        <title>Draft Genome Sequence of a Heterotrophic Facultative Anaerobic Thermophilic Bacterium, Ardenticatena maritima Strain 110ST.</title>
        <authorList>
            <person name="Kawaichi S."/>
            <person name="Yoshida T."/>
            <person name="Sako Y."/>
            <person name="Nakamura R."/>
        </authorList>
    </citation>
    <scope>NUCLEOTIDE SEQUENCE [LARGE SCALE GENOMIC DNA]</scope>
    <source>
        <strain evidence="9 10">110S</strain>
    </source>
</reference>
<dbReference type="InterPro" id="IPR023828">
    <property type="entry name" value="Peptidase_S8_Ser-AS"/>
</dbReference>
<comment type="similarity">
    <text evidence="1 6">Belongs to the peptidase S8 family.</text>
</comment>
<dbReference type="InParanoid" id="A0A0M9UBL8"/>
<keyword evidence="4 6" id="KW-0720">Serine protease</keyword>
<sequence>MRVLSSLLVFLLLGAPLFLKPRAPALPPMLDAAFAAGRADFWVLLSPPDTTPPPMTGSMAQVRRTLTARWQAQAAAEQAPLVNLVHHFGADAESFWLVNALLVRNGTRDLALALAQQPNVVGLTLERPVAATLPEPTAAPNRTSGSVEWHVSRVGAPDVWASGITGEGVVVGVQDTGIEATHPALITHERVVSSTHPHDYAWHDAIHSDVSGNGSNPCGFDSPTPCDDHGHGTHVTGIAVGGTPTDNIGVAPGATWIGCRNMDEGVGSPATYLECFQWFVSPTKVDGSAPRPDLAADIINNSWACPPSEGCDSGNTMLLRRAVAALQAAGVLVVASAGNEGPGCGTVSMPPGMFVETLSVGSSTSSNTLSSFSSRGPGEGGVKPNITAPGSSVRSAYVGGGYAVLSGTSMASPNVAGVAALVWSGAPQVKNKVHLTHHILQSTATPFTNTACGGDDDAHPNHAWGWGLVNAPNAVARAQTCAQHDWDGDGATTGAEIALVRAHLGETITPETSALDLDGDGEIDADDETLLLGHLGEACEGLVVITTPLTTTAILTNTTPYTLTVQATFLQGAQLAHPGFTLTLAPFENATILPPSPIADTVRLTVLWMGDEDAPLHITSTNRPPRRWFFPFVSAP</sequence>
<dbReference type="InterPro" id="IPR015500">
    <property type="entry name" value="Peptidase_S8_subtilisin-rel"/>
</dbReference>
<dbReference type="GO" id="GO:0004252">
    <property type="term" value="F:serine-type endopeptidase activity"/>
    <property type="evidence" value="ECO:0007669"/>
    <property type="project" value="UniProtKB-UniRule"/>
</dbReference>
<dbReference type="InterPro" id="IPR022398">
    <property type="entry name" value="Peptidase_S8_His-AS"/>
</dbReference>
<proteinExistence type="inferred from homology"/>
<dbReference type="PROSITE" id="PS00138">
    <property type="entry name" value="SUBTILASE_SER"/>
    <property type="match status" value="1"/>
</dbReference>
<feature type="domain" description="Peptidase S8/S53" evidence="8">
    <location>
        <begin position="166"/>
        <end position="467"/>
    </location>
</feature>
<feature type="region of interest" description="Disordered" evidence="7">
    <location>
        <begin position="366"/>
        <end position="387"/>
    </location>
</feature>
<dbReference type="InterPro" id="IPR036439">
    <property type="entry name" value="Dockerin_dom_sf"/>
</dbReference>
<evidence type="ECO:0000313" key="10">
    <source>
        <dbReference type="Proteomes" id="UP000037784"/>
    </source>
</evidence>
<evidence type="ECO:0000259" key="8">
    <source>
        <dbReference type="Pfam" id="PF00082"/>
    </source>
</evidence>